<dbReference type="Pfam" id="PF16113">
    <property type="entry name" value="ECH_2"/>
    <property type="match status" value="1"/>
</dbReference>
<evidence type="ECO:0000256" key="3">
    <source>
        <dbReference type="ARBA" id="ARBA00011915"/>
    </source>
</evidence>
<evidence type="ECO:0000256" key="5">
    <source>
        <dbReference type="ARBA" id="ARBA00023128"/>
    </source>
</evidence>
<dbReference type="SUPFAM" id="SSF52096">
    <property type="entry name" value="ClpP/crotonase"/>
    <property type="match status" value="1"/>
</dbReference>
<comment type="catalytic activity">
    <reaction evidence="1">
        <text>3-hydroxy-2-methylpropanoyl-CoA + H2O = 3-hydroxy-2-methylpropanoate + CoA + H(+)</text>
        <dbReference type="Rhea" id="RHEA:20888"/>
        <dbReference type="ChEBI" id="CHEBI:11805"/>
        <dbReference type="ChEBI" id="CHEBI:15377"/>
        <dbReference type="ChEBI" id="CHEBI:15378"/>
        <dbReference type="ChEBI" id="CHEBI:57287"/>
        <dbReference type="ChEBI" id="CHEBI:57340"/>
        <dbReference type="EC" id="3.1.2.4"/>
    </reaction>
</comment>
<evidence type="ECO:0000313" key="9">
    <source>
        <dbReference type="Proteomes" id="UP000078512"/>
    </source>
</evidence>
<dbReference type="GO" id="GO:0003860">
    <property type="term" value="F:3-hydroxyisobutyryl-CoA hydrolase activity"/>
    <property type="evidence" value="ECO:0007669"/>
    <property type="project" value="UniProtKB-EC"/>
</dbReference>
<dbReference type="NCBIfam" id="NF004127">
    <property type="entry name" value="PRK05617.1"/>
    <property type="match status" value="1"/>
</dbReference>
<name>A0A197JUI4_9FUNG</name>
<evidence type="ECO:0000256" key="6">
    <source>
        <dbReference type="ARBA" id="ARBA00031181"/>
    </source>
</evidence>
<dbReference type="FunFam" id="3.90.226.10:FF:000026">
    <property type="entry name" value="3-hydroxyisobutyryl-CoA hydrolase, mitochondrial"/>
    <property type="match status" value="1"/>
</dbReference>
<evidence type="ECO:0000256" key="4">
    <source>
        <dbReference type="ARBA" id="ARBA00022801"/>
    </source>
</evidence>
<sequence length="481" mass="53066">MLRQTIRMTAASKVLSPSTVAMNRIRVVNNWLGARVNMSTTAAKADAVEADVLHRKHLSSRTFVLNRPKALNALNLSMVRNMTPQLQAWDASDLCKVIVIKGAGGRAFCAGGDVRQVVELAGSGKHNEALDFFAEEYKLNHMIATLKTPFVAILDGITMGGGVGLSVHAPFRIATEKTVFAMPETNIGLFPDVGGSFFLPRLDGETGTYLGLVGTQLKGIDTVLAGIATHYVPSERLAALEDRLSELETDNHDVINMAIEDFVSEPLHDHKYALSDNRDAIDRCFRFNTVEEIVAALEQEKTPFAEKTLKTLRTVSPTSLKVTLQQIREGANLGIADCFRMEHQLARQFLHGSDFAEGVRALLIEKTLDPKWKPATIEEVDREQMLGQYFRNQAPKALSLSNSTTWREYPYSRYALPSENEIRKIVLGQSEGSGPLQLTAEEVADVCVKKSGGKIGVREKVMEVLSRKVTKGTEGELKWIN</sequence>
<dbReference type="AlphaFoldDB" id="A0A197JUI4"/>
<evidence type="ECO:0000313" key="8">
    <source>
        <dbReference type="EMBL" id="OAQ27959.1"/>
    </source>
</evidence>
<dbReference type="STRING" id="1314771.A0A197JUI4"/>
<dbReference type="EMBL" id="KV442052">
    <property type="protein sequence ID" value="OAQ27959.1"/>
    <property type="molecule type" value="Genomic_DNA"/>
</dbReference>
<dbReference type="Proteomes" id="UP000078512">
    <property type="component" value="Unassembled WGS sequence"/>
</dbReference>
<feature type="domain" description="Enoyl-CoA hydratase/isomerase" evidence="7">
    <location>
        <begin position="61"/>
        <end position="385"/>
    </location>
</feature>
<evidence type="ECO:0000256" key="2">
    <source>
        <dbReference type="ARBA" id="ARBA00004173"/>
    </source>
</evidence>
<organism evidence="8 9">
    <name type="scientific">Linnemannia elongata AG-77</name>
    <dbReference type="NCBI Taxonomy" id="1314771"/>
    <lineage>
        <taxon>Eukaryota</taxon>
        <taxon>Fungi</taxon>
        <taxon>Fungi incertae sedis</taxon>
        <taxon>Mucoromycota</taxon>
        <taxon>Mortierellomycotina</taxon>
        <taxon>Mortierellomycetes</taxon>
        <taxon>Mortierellales</taxon>
        <taxon>Mortierellaceae</taxon>
        <taxon>Linnemannia</taxon>
    </lineage>
</organism>
<dbReference type="PANTHER" id="PTHR43176">
    <property type="entry name" value="3-HYDROXYISOBUTYRYL-COA HYDROLASE-RELATED"/>
    <property type="match status" value="1"/>
</dbReference>
<dbReference type="GO" id="GO:0005739">
    <property type="term" value="C:mitochondrion"/>
    <property type="evidence" value="ECO:0007669"/>
    <property type="project" value="UniProtKB-SubCell"/>
</dbReference>
<dbReference type="CDD" id="cd06558">
    <property type="entry name" value="crotonase-like"/>
    <property type="match status" value="1"/>
</dbReference>
<proteinExistence type="predicted"/>
<comment type="subcellular location">
    <subcellularLocation>
        <location evidence="2">Mitochondrion</location>
    </subcellularLocation>
</comment>
<evidence type="ECO:0000259" key="7">
    <source>
        <dbReference type="Pfam" id="PF16113"/>
    </source>
</evidence>
<dbReference type="InterPro" id="IPR045004">
    <property type="entry name" value="ECH_dom"/>
</dbReference>
<dbReference type="Gene3D" id="3.90.226.10">
    <property type="entry name" value="2-enoyl-CoA Hydratase, Chain A, domain 1"/>
    <property type="match status" value="1"/>
</dbReference>
<dbReference type="InterPro" id="IPR018376">
    <property type="entry name" value="Enoyl-CoA_hyd/isom_CS"/>
</dbReference>
<keyword evidence="9" id="KW-1185">Reference proteome</keyword>
<reference evidence="8 9" key="1">
    <citation type="submission" date="2016-05" db="EMBL/GenBank/DDBJ databases">
        <title>Genome sequencing reveals origins of a unique bacterial endosymbiosis in the earliest lineages of terrestrial Fungi.</title>
        <authorList>
            <consortium name="DOE Joint Genome Institute"/>
            <person name="Uehling J."/>
            <person name="Gryganskyi A."/>
            <person name="Hameed K."/>
            <person name="Tschaplinski T."/>
            <person name="Misztal P."/>
            <person name="Wu S."/>
            <person name="Desiro A."/>
            <person name="Vande Pol N."/>
            <person name="Du Z.-Y."/>
            <person name="Zienkiewicz A."/>
            <person name="Zienkiewicz K."/>
            <person name="Morin E."/>
            <person name="Tisserant E."/>
            <person name="Splivallo R."/>
            <person name="Hainaut M."/>
            <person name="Henrissat B."/>
            <person name="Ohm R."/>
            <person name="Kuo A."/>
            <person name="Yan J."/>
            <person name="Lipzen A."/>
            <person name="Nolan M."/>
            <person name="Labutti K."/>
            <person name="Barry K."/>
            <person name="Goldstein A."/>
            <person name="Labbe J."/>
            <person name="Schadt C."/>
            <person name="Tuskan G."/>
            <person name="Grigoriev I."/>
            <person name="Martin F."/>
            <person name="Vilgalys R."/>
            <person name="Bonito G."/>
        </authorList>
    </citation>
    <scope>NUCLEOTIDE SEQUENCE [LARGE SCALE GENOMIC DNA]</scope>
    <source>
        <strain evidence="8 9">AG-77</strain>
    </source>
</reference>
<dbReference type="InterPro" id="IPR032259">
    <property type="entry name" value="HIBYL-CoA-H"/>
</dbReference>
<keyword evidence="5" id="KW-0496">Mitochondrion</keyword>
<dbReference type="PROSITE" id="PS00166">
    <property type="entry name" value="ENOYL_COA_HYDRATASE"/>
    <property type="match status" value="1"/>
</dbReference>
<protein>
    <recommendedName>
        <fullName evidence="3">3-hydroxyisobutyryl-CoA hydrolase</fullName>
        <ecNumber evidence="3">3.1.2.4</ecNumber>
    </recommendedName>
    <alternativeName>
        <fullName evidence="6">3-hydroxyisobutyryl-coenzyme A hydrolase</fullName>
    </alternativeName>
</protein>
<dbReference type="InterPro" id="IPR029045">
    <property type="entry name" value="ClpP/crotonase-like_dom_sf"/>
</dbReference>
<dbReference type="GO" id="GO:0006574">
    <property type="term" value="P:L-valine catabolic process"/>
    <property type="evidence" value="ECO:0007669"/>
    <property type="project" value="TreeGrafter"/>
</dbReference>
<dbReference type="EC" id="3.1.2.4" evidence="3"/>
<dbReference type="OrthoDB" id="1737613at2759"/>
<keyword evidence="4" id="KW-0378">Hydrolase</keyword>
<gene>
    <name evidence="8" type="ORF">K457DRAFT_139079</name>
</gene>
<dbReference type="PANTHER" id="PTHR43176:SF3">
    <property type="entry name" value="3-HYDROXYISOBUTYRYL-COA HYDROLASE, MITOCHONDRIAL"/>
    <property type="match status" value="1"/>
</dbReference>
<evidence type="ECO:0000256" key="1">
    <source>
        <dbReference type="ARBA" id="ARBA00001709"/>
    </source>
</evidence>
<accession>A0A197JUI4</accession>